<evidence type="ECO:0000313" key="1">
    <source>
        <dbReference type="EMBL" id="KAI4370398.1"/>
    </source>
</evidence>
<name>A0ACB9QYU8_9MYRT</name>
<keyword evidence="2" id="KW-1185">Reference proteome</keyword>
<evidence type="ECO:0000313" key="2">
    <source>
        <dbReference type="Proteomes" id="UP001057402"/>
    </source>
</evidence>
<dbReference type="EMBL" id="CM042884">
    <property type="protein sequence ID" value="KAI4370398.1"/>
    <property type="molecule type" value="Genomic_DNA"/>
</dbReference>
<protein>
    <submittedName>
        <fullName evidence="1">Uncharacterized protein</fullName>
    </submittedName>
</protein>
<reference evidence="2" key="1">
    <citation type="journal article" date="2023" name="Front. Plant Sci.">
        <title>Chromosomal-level genome assembly of Melastoma candidum provides insights into trichome evolution.</title>
        <authorList>
            <person name="Zhong Y."/>
            <person name="Wu W."/>
            <person name="Sun C."/>
            <person name="Zou P."/>
            <person name="Liu Y."/>
            <person name="Dai S."/>
            <person name="Zhou R."/>
        </authorList>
    </citation>
    <scope>NUCLEOTIDE SEQUENCE [LARGE SCALE GENOMIC DNA]</scope>
</reference>
<accession>A0ACB9QYU8</accession>
<comment type="caution">
    <text evidence="1">The sequence shown here is derived from an EMBL/GenBank/DDBJ whole genome shotgun (WGS) entry which is preliminary data.</text>
</comment>
<dbReference type="Proteomes" id="UP001057402">
    <property type="component" value="Chromosome 5"/>
</dbReference>
<proteinExistence type="predicted"/>
<sequence>MPQSYVAWMRLPSAPGVTSRSMPPTALPASTRGFSSSHSPISSPPATSACSYIQEKAAFIFCVEDRALFCPDCDQQIHSPGSLSANHQRFLATGICVALSSDNPSKVVAENRLGPPPPSQKAQQVPKTEVSISASHWGVDELLQLSDFDSSDKKEQIEFGELDWLADMGIFTDQLPQEALAPTEVPQLPASQHLNNHTSSRITSKLGVTTKKPRIELLVDEDEAEHLTVPDLG</sequence>
<organism evidence="1 2">
    <name type="scientific">Melastoma candidum</name>
    <dbReference type="NCBI Taxonomy" id="119954"/>
    <lineage>
        <taxon>Eukaryota</taxon>
        <taxon>Viridiplantae</taxon>
        <taxon>Streptophyta</taxon>
        <taxon>Embryophyta</taxon>
        <taxon>Tracheophyta</taxon>
        <taxon>Spermatophyta</taxon>
        <taxon>Magnoliopsida</taxon>
        <taxon>eudicotyledons</taxon>
        <taxon>Gunneridae</taxon>
        <taxon>Pentapetalae</taxon>
        <taxon>rosids</taxon>
        <taxon>malvids</taxon>
        <taxon>Myrtales</taxon>
        <taxon>Melastomataceae</taxon>
        <taxon>Melastomatoideae</taxon>
        <taxon>Melastomateae</taxon>
        <taxon>Melastoma</taxon>
    </lineage>
</organism>
<gene>
    <name evidence="1" type="ORF">MLD38_018753</name>
</gene>